<dbReference type="AlphaFoldDB" id="A0A0F9GW80"/>
<dbReference type="EMBL" id="LAZR01026888">
    <property type="protein sequence ID" value="KKL67352.1"/>
    <property type="molecule type" value="Genomic_DNA"/>
</dbReference>
<protein>
    <submittedName>
        <fullName evidence="1">Uncharacterized protein</fullName>
    </submittedName>
</protein>
<comment type="caution">
    <text evidence="1">The sequence shown here is derived from an EMBL/GenBank/DDBJ whole genome shotgun (WGS) entry which is preliminary data.</text>
</comment>
<name>A0A0F9GW80_9ZZZZ</name>
<proteinExistence type="predicted"/>
<sequence>MTDLEIRAIIQQRTDAREALEAIRKEVSATVSILVLVAHGLGEFTFSPNMPEPEK</sequence>
<evidence type="ECO:0000313" key="1">
    <source>
        <dbReference type="EMBL" id="KKL67352.1"/>
    </source>
</evidence>
<organism evidence="1">
    <name type="scientific">marine sediment metagenome</name>
    <dbReference type="NCBI Taxonomy" id="412755"/>
    <lineage>
        <taxon>unclassified sequences</taxon>
        <taxon>metagenomes</taxon>
        <taxon>ecological metagenomes</taxon>
    </lineage>
</organism>
<gene>
    <name evidence="1" type="ORF">LCGC14_2135840</name>
</gene>
<accession>A0A0F9GW80</accession>
<reference evidence="1" key="1">
    <citation type="journal article" date="2015" name="Nature">
        <title>Complex archaea that bridge the gap between prokaryotes and eukaryotes.</title>
        <authorList>
            <person name="Spang A."/>
            <person name="Saw J.H."/>
            <person name="Jorgensen S.L."/>
            <person name="Zaremba-Niedzwiedzka K."/>
            <person name="Martijn J."/>
            <person name="Lind A.E."/>
            <person name="van Eijk R."/>
            <person name="Schleper C."/>
            <person name="Guy L."/>
            <person name="Ettema T.J."/>
        </authorList>
    </citation>
    <scope>NUCLEOTIDE SEQUENCE</scope>
</reference>